<dbReference type="GO" id="GO:0003676">
    <property type="term" value="F:nucleic acid binding"/>
    <property type="evidence" value="ECO:0007669"/>
    <property type="project" value="InterPro"/>
</dbReference>
<dbReference type="OrthoDB" id="3353347at2759"/>
<proteinExistence type="predicted"/>
<dbReference type="RefSeq" id="XP_017991901.1">
    <property type="nucleotide sequence ID" value="XM_018138704.1"/>
</dbReference>
<reference evidence="1 2" key="1">
    <citation type="submission" date="2015-07" db="EMBL/GenBank/DDBJ databases">
        <title>Draft Genome Sequence of Malassezia furfur CBS1878 and Malassezia pachydermatis CBS1879.</title>
        <authorList>
            <person name="Triana S."/>
            <person name="Ohm R."/>
            <person name="Gonzalez A."/>
            <person name="DeCock H."/>
            <person name="Restrepo S."/>
            <person name="Celis A."/>
        </authorList>
    </citation>
    <scope>NUCLEOTIDE SEQUENCE [LARGE SCALE GENOMIC DNA]</scope>
    <source>
        <strain evidence="1 2">CBS 1879</strain>
    </source>
</reference>
<dbReference type="GO" id="GO:1990904">
    <property type="term" value="C:ribonucleoprotein complex"/>
    <property type="evidence" value="ECO:0007669"/>
    <property type="project" value="UniProtKB-KW"/>
</dbReference>
<keyword evidence="2" id="KW-1185">Reference proteome</keyword>
<comment type="caution">
    <text evidence="1">The sequence shown here is derived from an EMBL/GenBank/DDBJ whole genome shotgun (WGS) entry which is preliminary data.</text>
</comment>
<dbReference type="InterPro" id="IPR035979">
    <property type="entry name" value="RBD_domain_sf"/>
</dbReference>
<evidence type="ECO:0000313" key="1">
    <source>
        <dbReference type="EMBL" id="KOS14269.1"/>
    </source>
</evidence>
<sequence length="171" mass="18896">MSFLARQWGAISHCYFPRALGEGRLLGYGTITFADPESVTRVLQAAKTRHGILRIPYAAPLRDPQAIAYASMDDSARAFMTSPSVRDSVAAAAPMAPHTDTSPAYDHFFVTVERSERPPRPAKPPAPATEKLNLDLLREFDGFAGGLAQRAAAYAREDRKREKVTTKHRRN</sequence>
<dbReference type="GeneID" id="28730580"/>
<name>A0A0M9VPB7_9BASI</name>
<dbReference type="VEuPathDB" id="FungiDB:Malapachy_4253"/>
<protein>
    <submittedName>
        <fullName evidence="1">Heterogeneous nuclear ribonucleoprotein hrp1</fullName>
    </submittedName>
</protein>
<dbReference type="SUPFAM" id="SSF54928">
    <property type="entry name" value="RNA-binding domain, RBD"/>
    <property type="match status" value="1"/>
</dbReference>
<evidence type="ECO:0000313" key="2">
    <source>
        <dbReference type="Proteomes" id="UP000037751"/>
    </source>
</evidence>
<dbReference type="Proteomes" id="UP000037751">
    <property type="component" value="Unassembled WGS sequence"/>
</dbReference>
<accession>A0A0M9VPB7</accession>
<organism evidence="1 2">
    <name type="scientific">Malassezia pachydermatis</name>
    <dbReference type="NCBI Taxonomy" id="77020"/>
    <lineage>
        <taxon>Eukaryota</taxon>
        <taxon>Fungi</taxon>
        <taxon>Dikarya</taxon>
        <taxon>Basidiomycota</taxon>
        <taxon>Ustilaginomycotina</taxon>
        <taxon>Malasseziomycetes</taxon>
        <taxon>Malasseziales</taxon>
        <taxon>Malasseziaceae</taxon>
        <taxon>Malassezia</taxon>
    </lineage>
</organism>
<keyword evidence="1" id="KW-0687">Ribonucleoprotein</keyword>
<dbReference type="EMBL" id="LGAV01000004">
    <property type="protein sequence ID" value="KOS14269.1"/>
    <property type="molecule type" value="Genomic_DNA"/>
</dbReference>
<gene>
    <name evidence="1" type="ORF">Malapachy_4253</name>
</gene>
<dbReference type="AlphaFoldDB" id="A0A0M9VPB7"/>